<comment type="caution">
    <text evidence="2">The sequence shown here is derived from an EMBL/GenBank/DDBJ whole genome shotgun (WGS) entry which is preliminary data.</text>
</comment>
<evidence type="ECO:0000256" key="1">
    <source>
        <dbReference type="SAM" id="Phobius"/>
    </source>
</evidence>
<evidence type="ECO:0000313" key="3">
    <source>
        <dbReference type="Proteomes" id="UP001194468"/>
    </source>
</evidence>
<evidence type="ECO:0000313" key="2">
    <source>
        <dbReference type="EMBL" id="KAF8432776.1"/>
    </source>
</evidence>
<feature type="transmembrane region" description="Helical" evidence="1">
    <location>
        <begin position="97"/>
        <end position="117"/>
    </location>
</feature>
<keyword evidence="3" id="KW-1185">Reference proteome</keyword>
<reference evidence="2" key="2">
    <citation type="journal article" date="2020" name="Nat. Commun.">
        <title>Large-scale genome sequencing of mycorrhizal fungi provides insights into the early evolution of symbiotic traits.</title>
        <authorList>
            <person name="Miyauchi S."/>
            <person name="Kiss E."/>
            <person name="Kuo A."/>
            <person name="Drula E."/>
            <person name="Kohler A."/>
            <person name="Sanchez-Garcia M."/>
            <person name="Morin E."/>
            <person name="Andreopoulos B."/>
            <person name="Barry K.W."/>
            <person name="Bonito G."/>
            <person name="Buee M."/>
            <person name="Carver A."/>
            <person name="Chen C."/>
            <person name="Cichocki N."/>
            <person name="Clum A."/>
            <person name="Culley D."/>
            <person name="Crous P.W."/>
            <person name="Fauchery L."/>
            <person name="Girlanda M."/>
            <person name="Hayes R.D."/>
            <person name="Keri Z."/>
            <person name="LaButti K."/>
            <person name="Lipzen A."/>
            <person name="Lombard V."/>
            <person name="Magnuson J."/>
            <person name="Maillard F."/>
            <person name="Murat C."/>
            <person name="Nolan M."/>
            <person name="Ohm R.A."/>
            <person name="Pangilinan J."/>
            <person name="Pereira M.F."/>
            <person name="Perotto S."/>
            <person name="Peter M."/>
            <person name="Pfister S."/>
            <person name="Riley R."/>
            <person name="Sitrit Y."/>
            <person name="Stielow J.B."/>
            <person name="Szollosi G."/>
            <person name="Zifcakova L."/>
            <person name="Stursova M."/>
            <person name="Spatafora J.W."/>
            <person name="Tedersoo L."/>
            <person name="Vaario L.M."/>
            <person name="Yamada A."/>
            <person name="Yan M."/>
            <person name="Wang P."/>
            <person name="Xu J."/>
            <person name="Bruns T."/>
            <person name="Baldrian P."/>
            <person name="Vilgalys R."/>
            <person name="Dunand C."/>
            <person name="Henrissat B."/>
            <person name="Grigoriev I.V."/>
            <person name="Hibbett D."/>
            <person name="Nagy L.G."/>
            <person name="Martin F.M."/>
        </authorList>
    </citation>
    <scope>NUCLEOTIDE SEQUENCE</scope>
    <source>
        <strain evidence="2">BED1</strain>
    </source>
</reference>
<dbReference type="AlphaFoldDB" id="A0AAD4BKQ3"/>
<keyword evidence="1" id="KW-0472">Membrane</keyword>
<reference evidence="2" key="1">
    <citation type="submission" date="2019-10" db="EMBL/GenBank/DDBJ databases">
        <authorList>
            <consortium name="DOE Joint Genome Institute"/>
            <person name="Kuo A."/>
            <person name="Miyauchi S."/>
            <person name="Kiss E."/>
            <person name="Drula E."/>
            <person name="Kohler A."/>
            <person name="Sanchez-Garcia M."/>
            <person name="Andreopoulos B."/>
            <person name="Barry K.W."/>
            <person name="Bonito G."/>
            <person name="Buee M."/>
            <person name="Carver A."/>
            <person name="Chen C."/>
            <person name="Cichocki N."/>
            <person name="Clum A."/>
            <person name="Culley D."/>
            <person name="Crous P.W."/>
            <person name="Fauchery L."/>
            <person name="Girlanda M."/>
            <person name="Hayes R."/>
            <person name="Keri Z."/>
            <person name="LaButti K."/>
            <person name="Lipzen A."/>
            <person name="Lombard V."/>
            <person name="Magnuson J."/>
            <person name="Maillard F."/>
            <person name="Morin E."/>
            <person name="Murat C."/>
            <person name="Nolan M."/>
            <person name="Ohm R."/>
            <person name="Pangilinan J."/>
            <person name="Pereira M."/>
            <person name="Perotto S."/>
            <person name="Peter M."/>
            <person name="Riley R."/>
            <person name="Sitrit Y."/>
            <person name="Stielow B."/>
            <person name="Szollosi G."/>
            <person name="Zifcakova L."/>
            <person name="Stursova M."/>
            <person name="Spatafora J.W."/>
            <person name="Tedersoo L."/>
            <person name="Vaario L.-M."/>
            <person name="Yamada A."/>
            <person name="Yan M."/>
            <person name="Wang P."/>
            <person name="Xu J."/>
            <person name="Bruns T."/>
            <person name="Baldrian P."/>
            <person name="Vilgalys R."/>
            <person name="Henrissat B."/>
            <person name="Grigoriev I.V."/>
            <person name="Hibbett D."/>
            <person name="Nagy L.G."/>
            <person name="Martin F.M."/>
        </authorList>
    </citation>
    <scope>NUCLEOTIDE SEQUENCE</scope>
    <source>
        <strain evidence="2">BED1</strain>
    </source>
</reference>
<feature type="transmembrane region" description="Helical" evidence="1">
    <location>
        <begin position="129"/>
        <end position="149"/>
    </location>
</feature>
<sequence length="151" mass="17345">MLLAIISLPASLMVVGGDRHQRNAYKYAFFMSAILTQLAMLASWTMRHWFQGRRRISMTFSDSMDYLICLWFITCALGWFTGHWGKLMQAKTLVLAWSSYTLICISISYGGTLIHLLNNRGDPNFDHKLNITIGTWACNVFAHGLWIYLSR</sequence>
<accession>A0AAD4BKQ3</accession>
<organism evidence="2 3">
    <name type="scientific">Boletus edulis BED1</name>
    <dbReference type="NCBI Taxonomy" id="1328754"/>
    <lineage>
        <taxon>Eukaryota</taxon>
        <taxon>Fungi</taxon>
        <taxon>Dikarya</taxon>
        <taxon>Basidiomycota</taxon>
        <taxon>Agaricomycotina</taxon>
        <taxon>Agaricomycetes</taxon>
        <taxon>Agaricomycetidae</taxon>
        <taxon>Boletales</taxon>
        <taxon>Boletineae</taxon>
        <taxon>Boletaceae</taxon>
        <taxon>Boletoideae</taxon>
        <taxon>Boletus</taxon>
    </lineage>
</organism>
<dbReference type="EMBL" id="WHUW01000038">
    <property type="protein sequence ID" value="KAF8432776.1"/>
    <property type="molecule type" value="Genomic_DNA"/>
</dbReference>
<keyword evidence="1" id="KW-1133">Transmembrane helix</keyword>
<keyword evidence="1" id="KW-0812">Transmembrane</keyword>
<feature type="transmembrane region" description="Helical" evidence="1">
    <location>
        <begin position="27"/>
        <end position="45"/>
    </location>
</feature>
<proteinExistence type="predicted"/>
<gene>
    <name evidence="2" type="ORF">L210DRAFT_3557905</name>
</gene>
<feature type="transmembrane region" description="Helical" evidence="1">
    <location>
        <begin position="66"/>
        <end position="85"/>
    </location>
</feature>
<dbReference type="Proteomes" id="UP001194468">
    <property type="component" value="Unassembled WGS sequence"/>
</dbReference>
<protein>
    <submittedName>
        <fullName evidence="2">Uncharacterized protein</fullName>
    </submittedName>
</protein>
<name>A0AAD4BKQ3_BOLED</name>